<proteinExistence type="inferred from homology"/>
<dbReference type="RefSeq" id="WP_005872806.1">
    <property type="nucleotide sequence ID" value="NZ_ACYG01000030.1"/>
</dbReference>
<keyword evidence="3 8" id="KW-0812">Transmembrane</keyword>
<dbReference type="OrthoDB" id="9811590at2"/>
<evidence type="ECO:0000256" key="4">
    <source>
        <dbReference type="ARBA" id="ARBA00022989"/>
    </source>
</evidence>
<keyword evidence="4 8" id="KW-1133">Transmembrane helix</keyword>
<feature type="transmembrane region" description="Helical" evidence="8">
    <location>
        <begin position="126"/>
        <end position="147"/>
    </location>
</feature>
<keyword evidence="1 8" id="KW-0813">Transport</keyword>
<comment type="function">
    <text evidence="8">Probably functions as a manganese efflux pump.</text>
</comment>
<reference evidence="9 10" key="1">
    <citation type="submission" date="2009-07" db="EMBL/GenBank/DDBJ databases">
        <authorList>
            <person name="Madupu R."/>
            <person name="Sebastian Y."/>
            <person name="Durkin A.S."/>
            <person name="Torralba M."/>
            <person name="Methe B."/>
            <person name="Sutton G.G."/>
            <person name="Strausberg R.L."/>
            <person name="Nelson K.E."/>
        </authorList>
    </citation>
    <scope>NUCLEOTIDE SEQUENCE [LARGE SCALE GENOMIC DNA]</scope>
    <source>
        <strain evidence="9 10">RM3268</strain>
    </source>
</reference>
<accession>C8PKI5</accession>
<evidence type="ECO:0000313" key="10">
    <source>
        <dbReference type="Proteomes" id="UP000005709"/>
    </source>
</evidence>
<evidence type="ECO:0000313" key="9">
    <source>
        <dbReference type="EMBL" id="EEV16594.1"/>
    </source>
</evidence>
<comment type="caution">
    <text evidence="9">The sequence shown here is derived from an EMBL/GenBank/DDBJ whole genome shotgun (WGS) entry which is preliminary data.</text>
</comment>
<comment type="subcellular location">
    <subcellularLocation>
        <location evidence="8">Cell membrane</location>
        <topology evidence="8">Multi-pass membrane protein</topology>
    </subcellularLocation>
</comment>
<keyword evidence="5 8" id="KW-0406">Ion transport</keyword>
<dbReference type="STRING" id="824.CGRAC_2139"/>
<dbReference type="Pfam" id="PF02659">
    <property type="entry name" value="Mntp"/>
    <property type="match status" value="1"/>
</dbReference>
<evidence type="ECO:0000256" key="1">
    <source>
        <dbReference type="ARBA" id="ARBA00022448"/>
    </source>
</evidence>
<protein>
    <recommendedName>
        <fullName evidence="8">Putative manganese efflux pump MntP</fullName>
    </recommendedName>
</protein>
<evidence type="ECO:0000256" key="6">
    <source>
        <dbReference type="ARBA" id="ARBA00023136"/>
    </source>
</evidence>
<dbReference type="HAMAP" id="MF_01521">
    <property type="entry name" value="MntP_pump"/>
    <property type="match status" value="1"/>
</dbReference>
<keyword evidence="10" id="KW-1185">Reference proteome</keyword>
<evidence type="ECO:0000256" key="3">
    <source>
        <dbReference type="ARBA" id="ARBA00022692"/>
    </source>
</evidence>
<dbReference type="PANTHER" id="PTHR35529:SF1">
    <property type="entry name" value="MANGANESE EFFLUX PUMP MNTP-RELATED"/>
    <property type="match status" value="1"/>
</dbReference>
<dbReference type="Proteomes" id="UP000005709">
    <property type="component" value="Unassembled WGS sequence"/>
</dbReference>
<name>C8PKI5_9BACT</name>
<comment type="caution">
    <text evidence="8">Lacks conserved residue(s) required for the propagation of feature annotation.</text>
</comment>
<dbReference type="eggNOG" id="COG1971">
    <property type="taxonomic scope" value="Bacteria"/>
</dbReference>
<dbReference type="EMBL" id="ACYG01000030">
    <property type="protein sequence ID" value="EEV16594.1"/>
    <property type="molecule type" value="Genomic_DNA"/>
</dbReference>
<evidence type="ECO:0000256" key="2">
    <source>
        <dbReference type="ARBA" id="ARBA00022475"/>
    </source>
</evidence>
<evidence type="ECO:0000256" key="8">
    <source>
        <dbReference type="HAMAP-Rule" id="MF_01521"/>
    </source>
</evidence>
<gene>
    <name evidence="8" type="primary">mntP</name>
    <name evidence="9" type="ORF">CAMGR0001_0207</name>
</gene>
<evidence type="ECO:0000256" key="5">
    <source>
        <dbReference type="ARBA" id="ARBA00023065"/>
    </source>
</evidence>
<keyword evidence="2 8" id="KW-1003">Cell membrane</keyword>
<sequence length="184" mass="19716">MELLLIAFALAMDSVALSISNGAKYPNFKFAQIARVAFFYAAAQFIMPLAGYALGINFVKFISEIDHFVAFGILSFLGIKMIAESHREQDEPDLRLSTKELVLGAIATSIDAMAVGMTFAFGEINILYACSVIGLVCFALCVAACYAGKLTGEYLHSKALVLGGVILILIGVKILLSHLGVIDI</sequence>
<keyword evidence="6 8" id="KW-0472">Membrane</keyword>
<feature type="transmembrane region" description="Helical" evidence="8">
    <location>
        <begin position="159"/>
        <end position="182"/>
    </location>
</feature>
<feature type="transmembrane region" description="Helical" evidence="8">
    <location>
        <begin position="101"/>
        <end position="120"/>
    </location>
</feature>
<comment type="similarity">
    <text evidence="8">Belongs to the MntP (TC 9.B.29) family.</text>
</comment>
<dbReference type="InterPro" id="IPR003810">
    <property type="entry name" value="Mntp/YtaF"/>
</dbReference>
<keyword evidence="7 8" id="KW-0464">Manganese</keyword>
<dbReference type="GO" id="GO:0005886">
    <property type="term" value="C:plasma membrane"/>
    <property type="evidence" value="ECO:0007669"/>
    <property type="project" value="UniProtKB-SubCell"/>
</dbReference>
<dbReference type="InterPro" id="IPR022929">
    <property type="entry name" value="Put_MntP"/>
</dbReference>
<dbReference type="GO" id="GO:0005384">
    <property type="term" value="F:manganese ion transmembrane transporter activity"/>
    <property type="evidence" value="ECO:0007669"/>
    <property type="project" value="UniProtKB-UniRule"/>
</dbReference>
<dbReference type="PANTHER" id="PTHR35529">
    <property type="entry name" value="MANGANESE EFFLUX PUMP MNTP-RELATED"/>
    <property type="match status" value="1"/>
</dbReference>
<evidence type="ECO:0000256" key="7">
    <source>
        <dbReference type="ARBA" id="ARBA00023211"/>
    </source>
</evidence>
<dbReference type="AlphaFoldDB" id="C8PKI5"/>
<organism evidence="9 10">
    <name type="scientific">Campylobacter gracilis RM3268</name>
    <dbReference type="NCBI Taxonomy" id="553220"/>
    <lineage>
        <taxon>Bacteria</taxon>
        <taxon>Pseudomonadati</taxon>
        <taxon>Campylobacterota</taxon>
        <taxon>Epsilonproteobacteria</taxon>
        <taxon>Campylobacterales</taxon>
        <taxon>Campylobacteraceae</taxon>
        <taxon>Campylobacter</taxon>
    </lineage>
</organism>
<feature type="transmembrane region" description="Helical" evidence="8">
    <location>
        <begin position="37"/>
        <end position="59"/>
    </location>
</feature>